<organism evidence="1 2">
    <name type="scientific">Steinernema carpocapsae</name>
    <name type="common">Entomopathogenic nematode</name>
    <dbReference type="NCBI Taxonomy" id="34508"/>
    <lineage>
        <taxon>Eukaryota</taxon>
        <taxon>Metazoa</taxon>
        <taxon>Ecdysozoa</taxon>
        <taxon>Nematoda</taxon>
        <taxon>Chromadorea</taxon>
        <taxon>Rhabditida</taxon>
        <taxon>Tylenchina</taxon>
        <taxon>Panagrolaimomorpha</taxon>
        <taxon>Strongyloidoidea</taxon>
        <taxon>Steinernematidae</taxon>
        <taxon>Steinernema</taxon>
    </lineage>
</organism>
<gene>
    <name evidence="1" type="ORF">L596_012148</name>
</gene>
<dbReference type="AlphaFoldDB" id="A0A4V6A4P6"/>
<dbReference type="SUPFAM" id="SSF50156">
    <property type="entry name" value="PDZ domain-like"/>
    <property type="match status" value="1"/>
</dbReference>
<reference evidence="1 2" key="2">
    <citation type="journal article" date="2019" name="G3 (Bethesda)">
        <title>Hybrid Assembly of the Genome of the Entomopathogenic Nematode Steinernema carpocapsae Identifies the X-Chromosome.</title>
        <authorList>
            <person name="Serra L."/>
            <person name="Macchietto M."/>
            <person name="Macias-Munoz A."/>
            <person name="McGill C.J."/>
            <person name="Rodriguez I.M."/>
            <person name="Rodriguez B."/>
            <person name="Murad R."/>
            <person name="Mortazavi A."/>
        </authorList>
    </citation>
    <scope>NUCLEOTIDE SEQUENCE [LARGE SCALE GENOMIC DNA]</scope>
    <source>
        <strain evidence="1 2">ALL</strain>
    </source>
</reference>
<name>A0A4V6A4P6_STECR</name>
<evidence type="ECO:0008006" key="3">
    <source>
        <dbReference type="Google" id="ProtNLM"/>
    </source>
</evidence>
<dbReference type="EMBL" id="AZBU02000003">
    <property type="protein sequence ID" value="TKR87805.1"/>
    <property type="molecule type" value="Genomic_DNA"/>
</dbReference>
<dbReference type="OrthoDB" id="5875207at2759"/>
<dbReference type="InterPro" id="IPR040264">
    <property type="entry name" value="T15H9.4-like"/>
</dbReference>
<keyword evidence="2" id="KW-1185">Reference proteome</keyword>
<dbReference type="PANTHER" id="PTHR31327">
    <property type="entry name" value="SPERM MEIOSIS PDZ DOMAIN CONTAINING PROTEINS-RELATED"/>
    <property type="match status" value="1"/>
</dbReference>
<reference evidence="1 2" key="1">
    <citation type="journal article" date="2015" name="Genome Biol.">
        <title>Comparative genomics of Steinernema reveals deeply conserved gene regulatory networks.</title>
        <authorList>
            <person name="Dillman A.R."/>
            <person name="Macchietto M."/>
            <person name="Porter C.F."/>
            <person name="Rogers A."/>
            <person name="Williams B."/>
            <person name="Antoshechkin I."/>
            <person name="Lee M.M."/>
            <person name="Goodwin Z."/>
            <person name="Lu X."/>
            <person name="Lewis E.E."/>
            <person name="Goodrich-Blair H."/>
            <person name="Stock S.P."/>
            <person name="Adams B.J."/>
            <person name="Sternberg P.W."/>
            <person name="Mortazavi A."/>
        </authorList>
    </citation>
    <scope>NUCLEOTIDE SEQUENCE [LARGE SCALE GENOMIC DNA]</scope>
    <source>
        <strain evidence="1 2">ALL</strain>
    </source>
</reference>
<accession>A0A4V6A4P6</accession>
<protein>
    <recommendedName>
        <fullName evidence="3">PDZ domain-containing protein</fullName>
    </recommendedName>
</protein>
<evidence type="ECO:0000313" key="2">
    <source>
        <dbReference type="Proteomes" id="UP000298663"/>
    </source>
</evidence>
<dbReference type="InterPro" id="IPR036034">
    <property type="entry name" value="PDZ_sf"/>
</dbReference>
<comment type="caution">
    <text evidence="1">The sequence shown here is derived from an EMBL/GenBank/DDBJ whole genome shotgun (WGS) entry which is preliminary data.</text>
</comment>
<proteinExistence type="predicted"/>
<dbReference type="STRING" id="34508.A0A4V6A4P6"/>
<dbReference type="Proteomes" id="UP000298663">
    <property type="component" value="Unassembled WGS sequence"/>
</dbReference>
<sequence length="274" mass="30518">MTTPVWTRFCVSRVANRTPVSIDRVRATNLKRSDGYCYFVATLRKTPQFTQLGLGLKAFRGKFTIHTIEKNSIASNAYMVGDCILDVNSERAPDAETLKKRLNECLASRGFCSTIVERPESAGALQNIQATMSLLASTSSEPQMSEDVIAIGQREMMRYRANVNKERHVKPILKSSTCSSKTASASASETEKKDNELSVVRSIYLTGVHFERKKKKGVTFQHRNVETTIDTDVQNPNLLQKLKKPGQIRALGLTMLPVIFFKSTHAAPPPPPKK</sequence>
<evidence type="ECO:0000313" key="1">
    <source>
        <dbReference type="EMBL" id="TKR87805.1"/>
    </source>
</evidence>